<reference evidence="9" key="1">
    <citation type="journal article" date="2019" name="Int. J. Syst. Evol. Microbiol.">
        <title>The Global Catalogue of Microorganisms (GCM) 10K type strain sequencing project: providing services to taxonomists for standard genome sequencing and annotation.</title>
        <authorList>
            <consortium name="The Broad Institute Genomics Platform"/>
            <consortium name="The Broad Institute Genome Sequencing Center for Infectious Disease"/>
            <person name="Wu L."/>
            <person name="Ma J."/>
        </authorList>
    </citation>
    <scope>NUCLEOTIDE SEQUENCE [LARGE SCALE GENOMIC DNA]</scope>
    <source>
        <strain evidence="9">KCTC 52274</strain>
    </source>
</reference>
<sequence length="607" mass="70276">MKKLNPTSSNISSTDKSIAVLPFVNMSNNIDNEYFCDGLTEEIINALARIKELSVTSRTSSFYFKNKKVTSQEIREQLGVSIFIEGSIRVSKDTMRITVQMIDALNDFHFWSETFDRNPEDVFAIQDEVSLFIAEKLREHIGHIEIEDKLVEPIDVPTHIYREYLKGRYYLMKMGYENTVKAISIFESIIQKAPNFPNAYIDINHGYTYMGAMGLMPAFEGFQKAQPFLKKGLELNPNLYRSQLNLSWIECWQNWNLKKAYLHANKALEIQPADEIYLTISNYLTVEGKLNSAHNYIDKALELDPFSAMNIHYKGFLLYLQEDYNAALPYFQKALELNPILPFPPLYIGECLLFTDKNQEALNYYKGLNGVSINDLTQLGGITMCYAKMGDIEKCNEKILELESYLTSEKMDKAFNFLILVNVLLGNYDQALEFIEQAFENHLPLILLLNTEPILKPIKNLERFKKLMVQAIPDNNNYKSQKKYKQILLSDDEIERHGSALKKIMKEHKLYLNPDVSLKDLASYLELPTNYVSQLLNLGFQKNFSEFINTYRVEEFKQRVILEENKGLTIMAVAYDSGFNSKTVFNTFFKKIEGTTPNSYLRMNRRN</sequence>
<dbReference type="EMBL" id="JBHULE010000019">
    <property type="protein sequence ID" value="MFD2562991.1"/>
    <property type="molecule type" value="Genomic_DNA"/>
</dbReference>
<keyword evidence="3" id="KW-0805">Transcription regulation</keyword>
<dbReference type="Pfam" id="PF12833">
    <property type="entry name" value="HTH_18"/>
    <property type="match status" value="1"/>
</dbReference>
<feature type="repeat" description="TPR" evidence="6">
    <location>
        <begin position="274"/>
        <end position="307"/>
    </location>
</feature>
<dbReference type="InterPro" id="IPR011990">
    <property type="entry name" value="TPR-like_helical_dom_sf"/>
</dbReference>
<dbReference type="Pfam" id="PF07719">
    <property type="entry name" value="TPR_2"/>
    <property type="match status" value="1"/>
</dbReference>
<dbReference type="SUPFAM" id="SSF46689">
    <property type="entry name" value="Homeodomain-like"/>
    <property type="match status" value="1"/>
</dbReference>
<organism evidence="8 9">
    <name type="scientific">Aquimarina rubra</name>
    <dbReference type="NCBI Taxonomy" id="1920033"/>
    <lineage>
        <taxon>Bacteria</taxon>
        <taxon>Pseudomonadati</taxon>
        <taxon>Bacteroidota</taxon>
        <taxon>Flavobacteriia</taxon>
        <taxon>Flavobacteriales</taxon>
        <taxon>Flavobacteriaceae</taxon>
        <taxon>Aquimarina</taxon>
    </lineage>
</organism>
<dbReference type="InterPro" id="IPR019734">
    <property type="entry name" value="TPR_rpt"/>
</dbReference>
<dbReference type="InterPro" id="IPR009057">
    <property type="entry name" value="Homeodomain-like_sf"/>
</dbReference>
<keyword evidence="2 6" id="KW-0802">TPR repeat</keyword>
<evidence type="ECO:0000259" key="7">
    <source>
        <dbReference type="PROSITE" id="PS01124"/>
    </source>
</evidence>
<accession>A0ABW5LFM6</accession>
<proteinExistence type="predicted"/>
<gene>
    <name evidence="8" type="ORF">ACFSR1_09965</name>
</gene>
<evidence type="ECO:0000256" key="5">
    <source>
        <dbReference type="ARBA" id="ARBA00023163"/>
    </source>
</evidence>
<dbReference type="PANTHER" id="PTHR43280">
    <property type="entry name" value="ARAC-FAMILY TRANSCRIPTIONAL REGULATOR"/>
    <property type="match status" value="1"/>
</dbReference>
<dbReference type="PROSITE" id="PS01124">
    <property type="entry name" value="HTH_ARAC_FAMILY_2"/>
    <property type="match status" value="1"/>
</dbReference>
<dbReference type="Proteomes" id="UP001597319">
    <property type="component" value="Unassembled WGS sequence"/>
</dbReference>
<dbReference type="SMART" id="SM00028">
    <property type="entry name" value="TPR"/>
    <property type="match status" value="3"/>
</dbReference>
<name>A0ABW5LFM6_9FLAO</name>
<feature type="domain" description="HTH araC/xylS-type" evidence="7">
    <location>
        <begin position="502"/>
        <end position="603"/>
    </location>
</feature>
<comment type="caution">
    <text evidence="8">The sequence shown here is derived from an EMBL/GenBank/DDBJ whole genome shotgun (WGS) entry which is preliminary data.</text>
</comment>
<keyword evidence="1" id="KW-0677">Repeat</keyword>
<dbReference type="PANTHER" id="PTHR43280:SF29">
    <property type="entry name" value="ARAC-FAMILY TRANSCRIPTIONAL REGULATOR"/>
    <property type="match status" value="1"/>
</dbReference>
<dbReference type="InterPro" id="IPR013105">
    <property type="entry name" value="TPR_2"/>
</dbReference>
<dbReference type="SMART" id="SM00342">
    <property type="entry name" value="HTH_ARAC"/>
    <property type="match status" value="1"/>
</dbReference>
<evidence type="ECO:0000256" key="2">
    <source>
        <dbReference type="ARBA" id="ARBA00022803"/>
    </source>
</evidence>
<dbReference type="InterPro" id="IPR018060">
    <property type="entry name" value="HTH_AraC"/>
</dbReference>
<keyword evidence="4" id="KW-0238">DNA-binding</keyword>
<dbReference type="PROSITE" id="PS50005">
    <property type="entry name" value="TPR"/>
    <property type="match status" value="2"/>
</dbReference>
<evidence type="ECO:0000256" key="6">
    <source>
        <dbReference type="PROSITE-ProRule" id="PRU00339"/>
    </source>
</evidence>
<dbReference type="SUPFAM" id="SSF48452">
    <property type="entry name" value="TPR-like"/>
    <property type="match status" value="1"/>
</dbReference>
<evidence type="ECO:0000256" key="1">
    <source>
        <dbReference type="ARBA" id="ARBA00022737"/>
    </source>
</evidence>
<keyword evidence="5" id="KW-0804">Transcription</keyword>
<dbReference type="Gene3D" id="1.10.10.60">
    <property type="entry name" value="Homeodomain-like"/>
    <property type="match status" value="2"/>
</dbReference>
<evidence type="ECO:0000256" key="3">
    <source>
        <dbReference type="ARBA" id="ARBA00023015"/>
    </source>
</evidence>
<dbReference type="RefSeq" id="WP_378292047.1">
    <property type="nucleotide sequence ID" value="NZ_JBHULE010000019.1"/>
</dbReference>
<protein>
    <submittedName>
        <fullName evidence="8">Tetratricopeptide repeat protein</fullName>
    </submittedName>
</protein>
<evidence type="ECO:0000313" key="8">
    <source>
        <dbReference type="EMBL" id="MFD2562991.1"/>
    </source>
</evidence>
<evidence type="ECO:0000313" key="9">
    <source>
        <dbReference type="Proteomes" id="UP001597319"/>
    </source>
</evidence>
<dbReference type="Gene3D" id="1.25.40.10">
    <property type="entry name" value="Tetratricopeptide repeat domain"/>
    <property type="match status" value="2"/>
</dbReference>
<evidence type="ECO:0000256" key="4">
    <source>
        <dbReference type="ARBA" id="ARBA00023125"/>
    </source>
</evidence>
<keyword evidence="9" id="KW-1185">Reference proteome</keyword>
<feature type="repeat" description="TPR" evidence="6">
    <location>
        <begin position="308"/>
        <end position="341"/>
    </location>
</feature>